<reference evidence="2 3" key="1">
    <citation type="submission" date="2018-08" db="EMBL/GenBank/DDBJ databases">
        <title>The draft genome squence of Brumimicrobium sp. N62.</title>
        <authorList>
            <person name="Du Z.-J."/>
            <person name="Luo H.-R."/>
        </authorList>
    </citation>
    <scope>NUCLEOTIDE SEQUENCE [LARGE SCALE GENOMIC DNA]</scope>
    <source>
        <strain evidence="2 3">N62</strain>
    </source>
</reference>
<name>A0A3E1F0F3_9FLAO</name>
<evidence type="ECO:0000313" key="2">
    <source>
        <dbReference type="EMBL" id="RFC55284.1"/>
    </source>
</evidence>
<dbReference type="Pfam" id="PF04326">
    <property type="entry name" value="SLFN_AlbA_2"/>
    <property type="match status" value="1"/>
</dbReference>
<sequence>MSVDSDLKHQTVNILKSYIREGEHQTQDFKFRVDDAKKIARTLAAFANTDGGRLLIGVKDNGKVVGVNPEEEFHVIQGAATLYCKPELDVKTQIMQDEHKLVLEVTVAEVENKPIKALDDNGNWKTYVRREDHTLLASKILIGVWKKMRNKTSTPQTFDKDEQLILNTIKEAGSITLSKLYRSTQLKKSYIDKLLILFITWEVVQMKITPSGTFFSVGEEIEE</sequence>
<dbReference type="AlphaFoldDB" id="A0A3E1F0F3"/>
<dbReference type="Proteomes" id="UP000257127">
    <property type="component" value="Unassembled WGS sequence"/>
</dbReference>
<protein>
    <submittedName>
        <fullName evidence="2">ATP-binding protein</fullName>
    </submittedName>
</protein>
<dbReference type="InterPro" id="IPR007421">
    <property type="entry name" value="Schlafen_AlbA_2_dom"/>
</dbReference>
<keyword evidence="2" id="KW-0547">Nucleotide-binding</keyword>
<dbReference type="InterPro" id="IPR038461">
    <property type="entry name" value="Schlafen_AlbA_2_dom_sf"/>
</dbReference>
<dbReference type="PANTHER" id="PTHR30595">
    <property type="entry name" value="GLPR-RELATED TRANSCRIPTIONAL REPRESSOR"/>
    <property type="match status" value="1"/>
</dbReference>
<gene>
    <name evidence="2" type="ORF">DXU93_05535</name>
</gene>
<keyword evidence="2" id="KW-0067">ATP-binding</keyword>
<dbReference type="PANTHER" id="PTHR30595:SF6">
    <property type="entry name" value="SCHLAFEN ALBA-2 DOMAIN-CONTAINING PROTEIN"/>
    <property type="match status" value="1"/>
</dbReference>
<proteinExistence type="predicted"/>
<dbReference type="OrthoDB" id="9807907at2"/>
<dbReference type="GO" id="GO:0005524">
    <property type="term" value="F:ATP binding"/>
    <property type="evidence" value="ECO:0007669"/>
    <property type="project" value="UniProtKB-KW"/>
</dbReference>
<dbReference type="Gene3D" id="3.30.950.30">
    <property type="entry name" value="Schlafen, AAA domain"/>
    <property type="match status" value="1"/>
</dbReference>
<feature type="domain" description="Schlafen AlbA-2" evidence="1">
    <location>
        <begin position="23"/>
        <end position="134"/>
    </location>
</feature>
<accession>A0A3E1F0F3</accession>
<dbReference type="EMBL" id="QURB01000002">
    <property type="protein sequence ID" value="RFC55284.1"/>
    <property type="molecule type" value="Genomic_DNA"/>
</dbReference>
<evidence type="ECO:0000259" key="1">
    <source>
        <dbReference type="Pfam" id="PF04326"/>
    </source>
</evidence>
<keyword evidence="3" id="KW-1185">Reference proteome</keyword>
<comment type="caution">
    <text evidence="2">The sequence shown here is derived from an EMBL/GenBank/DDBJ whole genome shotgun (WGS) entry which is preliminary data.</text>
</comment>
<evidence type="ECO:0000313" key="3">
    <source>
        <dbReference type="Proteomes" id="UP000257127"/>
    </source>
</evidence>
<organism evidence="2 3">
    <name type="scientific">Brumimicrobium aurantiacum</name>
    <dbReference type="NCBI Taxonomy" id="1737063"/>
    <lineage>
        <taxon>Bacteria</taxon>
        <taxon>Pseudomonadati</taxon>
        <taxon>Bacteroidota</taxon>
        <taxon>Flavobacteriia</taxon>
        <taxon>Flavobacteriales</taxon>
        <taxon>Crocinitomicaceae</taxon>
        <taxon>Brumimicrobium</taxon>
    </lineage>
</organism>